<gene>
    <name evidence="1" type="ORF">M378DRAFT_81298</name>
</gene>
<sequence>MHIDLPSLGTLQQVSDSAGFGTGGTSAPTLVAESGDNSCFDVSQSWSPKFWFFLKTPGVVQCSTTQIWTPSFVGVIPGGLSFPISEESGISIIANTPIEEIGFSWLPRIREGTQLVIVGGDNRGLGTGGQVPYTIGHSDNSSCVTAGSPGITPGAVAGAVKST</sequence>
<organism evidence="1 2">
    <name type="scientific">Amanita muscaria (strain Koide BX008)</name>
    <dbReference type="NCBI Taxonomy" id="946122"/>
    <lineage>
        <taxon>Eukaryota</taxon>
        <taxon>Fungi</taxon>
        <taxon>Dikarya</taxon>
        <taxon>Basidiomycota</taxon>
        <taxon>Agaricomycotina</taxon>
        <taxon>Agaricomycetes</taxon>
        <taxon>Agaricomycetidae</taxon>
        <taxon>Agaricales</taxon>
        <taxon>Pluteineae</taxon>
        <taxon>Amanitaceae</taxon>
        <taxon>Amanita</taxon>
    </lineage>
</organism>
<protein>
    <submittedName>
        <fullName evidence="1">Uncharacterized protein</fullName>
    </submittedName>
</protein>
<dbReference type="InParanoid" id="A0A0C2WLF2"/>
<accession>A0A0C2WLF2</accession>
<name>A0A0C2WLF2_AMAMK</name>
<reference evidence="1 2" key="1">
    <citation type="submission" date="2014-04" db="EMBL/GenBank/DDBJ databases">
        <title>Evolutionary Origins and Diversification of the Mycorrhizal Mutualists.</title>
        <authorList>
            <consortium name="DOE Joint Genome Institute"/>
            <consortium name="Mycorrhizal Genomics Consortium"/>
            <person name="Kohler A."/>
            <person name="Kuo A."/>
            <person name="Nagy L.G."/>
            <person name="Floudas D."/>
            <person name="Copeland A."/>
            <person name="Barry K.W."/>
            <person name="Cichocki N."/>
            <person name="Veneault-Fourrey C."/>
            <person name="LaButti K."/>
            <person name="Lindquist E.A."/>
            <person name="Lipzen A."/>
            <person name="Lundell T."/>
            <person name="Morin E."/>
            <person name="Murat C."/>
            <person name="Riley R."/>
            <person name="Ohm R."/>
            <person name="Sun H."/>
            <person name="Tunlid A."/>
            <person name="Henrissat B."/>
            <person name="Grigoriev I.V."/>
            <person name="Hibbett D.S."/>
            <person name="Martin F."/>
        </authorList>
    </citation>
    <scope>NUCLEOTIDE SEQUENCE [LARGE SCALE GENOMIC DNA]</scope>
    <source>
        <strain evidence="1 2">Koide BX008</strain>
    </source>
</reference>
<dbReference type="HOGENOM" id="CLU_1626603_0_0_1"/>
<keyword evidence="2" id="KW-1185">Reference proteome</keyword>
<proteinExistence type="predicted"/>
<dbReference type="Proteomes" id="UP000054549">
    <property type="component" value="Unassembled WGS sequence"/>
</dbReference>
<dbReference type="EMBL" id="KN818271">
    <property type="protein sequence ID" value="KIL62412.1"/>
    <property type="molecule type" value="Genomic_DNA"/>
</dbReference>
<dbReference type="AlphaFoldDB" id="A0A0C2WLF2"/>
<evidence type="ECO:0000313" key="2">
    <source>
        <dbReference type="Proteomes" id="UP000054549"/>
    </source>
</evidence>
<evidence type="ECO:0000313" key="1">
    <source>
        <dbReference type="EMBL" id="KIL62412.1"/>
    </source>
</evidence>
<dbReference type="OrthoDB" id="3267813at2759"/>